<organism evidence="2 3">
    <name type="scientific">Favolaschia claudopus</name>
    <dbReference type="NCBI Taxonomy" id="2862362"/>
    <lineage>
        <taxon>Eukaryota</taxon>
        <taxon>Fungi</taxon>
        <taxon>Dikarya</taxon>
        <taxon>Basidiomycota</taxon>
        <taxon>Agaricomycotina</taxon>
        <taxon>Agaricomycetes</taxon>
        <taxon>Agaricomycetidae</taxon>
        <taxon>Agaricales</taxon>
        <taxon>Marasmiineae</taxon>
        <taxon>Mycenaceae</taxon>
        <taxon>Favolaschia</taxon>
    </lineage>
</organism>
<dbReference type="Proteomes" id="UP001362999">
    <property type="component" value="Unassembled WGS sequence"/>
</dbReference>
<dbReference type="AlphaFoldDB" id="A0AAW0E0S4"/>
<protein>
    <recommendedName>
        <fullName evidence="4">F-box domain-containing protein</fullName>
    </recommendedName>
</protein>
<dbReference type="InterPro" id="IPR036322">
    <property type="entry name" value="WD40_repeat_dom_sf"/>
</dbReference>
<feature type="region of interest" description="Disordered" evidence="1">
    <location>
        <begin position="510"/>
        <end position="643"/>
    </location>
</feature>
<proteinExistence type="predicted"/>
<evidence type="ECO:0000256" key="1">
    <source>
        <dbReference type="SAM" id="MobiDB-lite"/>
    </source>
</evidence>
<name>A0AAW0E0S4_9AGAR</name>
<reference evidence="2 3" key="1">
    <citation type="journal article" date="2024" name="J Genomics">
        <title>Draft genome sequencing and assembly of Favolaschia claudopus CIRM-BRFM 2984 isolated from oak limbs.</title>
        <authorList>
            <person name="Navarro D."/>
            <person name="Drula E."/>
            <person name="Chaduli D."/>
            <person name="Cazenave R."/>
            <person name="Ahrendt S."/>
            <person name="Wang J."/>
            <person name="Lipzen A."/>
            <person name="Daum C."/>
            <person name="Barry K."/>
            <person name="Grigoriev I.V."/>
            <person name="Favel A."/>
            <person name="Rosso M.N."/>
            <person name="Martin F."/>
        </authorList>
    </citation>
    <scope>NUCLEOTIDE SEQUENCE [LARGE SCALE GENOMIC DNA]</scope>
    <source>
        <strain evidence="2 3">CIRM-BRFM 2984</strain>
    </source>
</reference>
<keyword evidence="3" id="KW-1185">Reference proteome</keyword>
<dbReference type="SUPFAM" id="SSF50978">
    <property type="entry name" value="WD40 repeat-like"/>
    <property type="match status" value="1"/>
</dbReference>
<evidence type="ECO:0008006" key="4">
    <source>
        <dbReference type="Google" id="ProtNLM"/>
    </source>
</evidence>
<dbReference type="EMBL" id="JAWWNJ010000004">
    <property type="protein sequence ID" value="KAK7057958.1"/>
    <property type="molecule type" value="Genomic_DNA"/>
</dbReference>
<evidence type="ECO:0000313" key="3">
    <source>
        <dbReference type="Proteomes" id="UP001362999"/>
    </source>
</evidence>
<comment type="caution">
    <text evidence="2">The sequence shown here is derived from an EMBL/GenBank/DDBJ whole genome shotgun (WGS) entry which is preliminary data.</text>
</comment>
<accession>A0AAW0E0S4</accession>
<gene>
    <name evidence="2" type="ORF">R3P38DRAFT_2843841</name>
</gene>
<feature type="compositionally biased region" description="Acidic residues" evidence="1">
    <location>
        <begin position="578"/>
        <end position="596"/>
    </location>
</feature>
<evidence type="ECO:0000313" key="2">
    <source>
        <dbReference type="EMBL" id="KAK7057958.1"/>
    </source>
</evidence>
<sequence>MLTQVPTEISLDIIACLPLGAIAASILAQRAWKYLVDTHEPAVYRSAAFLHRFIGSDNCTLQDALSALDFEIPTQIGGWKDFCKLRVSIEKGWKASGPSKMRKAPYSLGPIGPTVYLRKSLGPGRPHIHASVMGNIAVSDTERTIWSLPENYLQQRPLFAYDQGYLVFPQPIQNAVEVWREPSAPKLAHDNPTPVQKSVSQSIQAVYGPPAAGHFLPCYSLPPRDDSRFKGDFVNLLYPTLLTATVGKIHIWDISTGQYLRTIQVNPGKLDNHVMYKFLGAELSAHHVVVFDQHQVRVYSLHDGQFLLHFSAKKNRGESVHPIALQLLPPRQCPNAAQHDGAALLRQTVFPKRVEWRQSHAQFTQVGISRCGTTLVVVSWNSRVLIVHDLPRMITGDLTARETAVDVKLGLEYNRPFATGATANPFVIKDRIAFLTERGILIFNLDRSGSSPIGSARLSMPSGLTSPIVVSVSFLRLSSAHQIKNLTLHGSSLVFDGDVSVRLRKSDFKRYPRKASPKNPAPEAERAAGGGTVPNGNPGSNQDDNENNHGDDTDEAPVPPASDDSEDDMPDLQSVSDSSDDEEVDEESADSADETTDNPGPLSASHGEFRHFIHNYTGSPTIHIADSSYRKPSISRLEQRLRL</sequence>